<sequence>MVAGLLLRVPRMHSSEQSPDHLATVHTRHWRVKVDLKQDFLSAGEGGPVDPNATLQTAEDLGYCGANFCVMTNHGNENLVRPPDSEIYEISGIYLCCVLVATGMVALFVDPLKSTGPRRKHYTARLALRSDEALGVRVSVARIASSLLDLGRDATYRTGLDSRRGRSRDFASAGFLIDLLPLPFHSLAASYSPMFILIGSQDLDVKIYPKMSSLTRRKLECDSGLSPIQQGKEFMQGSTCIAECKGIGQPWQQMGQLDSTVMYILDPQMFVHWLLPQRVASVTSHLAVWHSLLVSLQVCYWLRVVQGRKKLSPDMDTWPIAKGKLHVCHRTMEFSLRVNLFAKNRSPRKSMFFKGKKNRSVRRCDIPTASFVTDIVTRTNCIRLERASEEESSDTHKTLYDRVKRCREHKINIKAPERVNVDVMLDSLSRALQTVQFNIYAKELQDNQSLHLASQNGSFLQYSTCSMLYVFPGLQTMGNFILFARLYVIRTLSFYVCRFTFLQGVSGNVWPNLKSTIVQVAIQALDRLSEPRAANQRMGTSKSKEAPSTYILSGVESGHGAASDCKGWGNRRFPRKLADQQRARFPKAKIPGNDPAGNRTWFVQMGGKTPLVKTRNKKSCLEFNHLWPELKALAEPLARNCRLRASKRAVQADQWNFTESCTTGTKKSDLAKFAQRRAPVTSEKMPQFITLRTSRNMLFFTACQYKYDVKFCSGRLDQRLRKMATSRETNTPIVNKAFYGRPAQLRNDHLDEVLEQNAVLPSTSTIAIVGAIHISQPTMLVPHAVTAKAARVMKKTFVLRLKPVLNVAASTILQTRLDCTFSPPRWNKYKNLLFFGTHTACSRGFTVAYVAHASRDLARSQPPERSEGKRPITALSTQEEDVGFAENTRETSRITCGAVRNTLGKNFNAAVFCRDKVVRITHQMLAKCEAHGAMKAMFTRYEVNTEVLTICRTDLRQHTSAQDKFIVARTKKQSIWQEFQTQWLPSRIAGTKKNKLLLSDVSLALFLVAEFITRNPFRLSAPGDWLCRIRPAACFALIFFTLPSLSATRGISLRVIDPGNNQLPHFFVFSARGLTLTMSRVIFVAPSPKIILICANPSRRKVTSQYGTTKKKSKGLYQQPSEGDRMFSQCNVKAVQDKVSTFEINLRKKSLPLPAYIITGVLSGIYPVKYGEKQRKNDSSELSGIQLLSATAYQLKKPKQQLLIPITVWIGMEQAFIGADFTQRASRNQLTTCAACLFTSASTNHKRDEQKLQQIRVLGRKTLKTLATDS</sequence>
<protein>
    <submittedName>
        <fullName evidence="2">Uncharacterized protein</fullName>
    </submittedName>
</protein>
<dbReference type="PANTHER" id="PTHR19444">
    <property type="entry name" value="UNC-93 RELATED"/>
    <property type="match status" value="1"/>
</dbReference>
<dbReference type="EMBL" id="JARBHB010000008">
    <property type="protein sequence ID" value="KAJ8877571.1"/>
    <property type="molecule type" value="Genomic_DNA"/>
</dbReference>
<comment type="similarity">
    <text evidence="1">Belongs to the unc-93 family.</text>
</comment>
<accession>A0ABQ9GZX8</accession>
<reference evidence="2 3" key="1">
    <citation type="submission" date="2023-02" db="EMBL/GenBank/DDBJ databases">
        <title>LHISI_Scaffold_Assembly.</title>
        <authorList>
            <person name="Stuart O.P."/>
            <person name="Cleave R."/>
            <person name="Magrath M.J.L."/>
            <person name="Mikheyev A.S."/>
        </authorList>
    </citation>
    <scope>NUCLEOTIDE SEQUENCE [LARGE SCALE GENOMIC DNA]</scope>
    <source>
        <strain evidence="2">Daus_M_001</strain>
        <tissue evidence="2">Leg muscle</tissue>
    </source>
</reference>
<gene>
    <name evidence="2" type="ORF">PR048_022026</name>
</gene>
<comment type="caution">
    <text evidence="2">The sequence shown here is derived from an EMBL/GenBank/DDBJ whole genome shotgun (WGS) entry which is preliminary data.</text>
</comment>
<proteinExistence type="inferred from homology"/>
<keyword evidence="3" id="KW-1185">Reference proteome</keyword>
<evidence type="ECO:0000313" key="3">
    <source>
        <dbReference type="Proteomes" id="UP001159363"/>
    </source>
</evidence>
<dbReference type="InterPro" id="IPR051951">
    <property type="entry name" value="UNC-93_regulatory"/>
</dbReference>
<evidence type="ECO:0000313" key="2">
    <source>
        <dbReference type="EMBL" id="KAJ8877571.1"/>
    </source>
</evidence>
<dbReference type="PANTHER" id="PTHR19444:SF13">
    <property type="entry name" value="PROTEIN UNC-93 HOMOLOG A"/>
    <property type="match status" value="1"/>
</dbReference>
<organism evidence="2 3">
    <name type="scientific">Dryococelus australis</name>
    <dbReference type="NCBI Taxonomy" id="614101"/>
    <lineage>
        <taxon>Eukaryota</taxon>
        <taxon>Metazoa</taxon>
        <taxon>Ecdysozoa</taxon>
        <taxon>Arthropoda</taxon>
        <taxon>Hexapoda</taxon>
        <taxon>Insecta</taxon>
        <taxon>Pterygota</taxon>
        <taxon>Neoptera</taxon>
        <taxon>Polyneoptera</taxon>
        <taxon>Phasmatodea</taxon>
        <taxon>Verophasmatodea</taxon>
        <taxon>Anareolatae</taxon>
        <taxon>Phasmatidae</taxon>
        <taxon>Eurycanthinae</taxon>
        <taxon>Dryococelus</taxon>
    </lineage>
</organism>
<dbReference type="Proteomes" id="UP001159363">
    <property type="component" value="Chromosome 7"/>
</dbReference>
<evidence type="ECO:0000256" key="1">
    <source>
        <dbReference type="ARBA" id="ARBA00009172"/>
    </source>
</evidence>
<name>A0ABQ9GZX8_9NEOP</name>